<feature type="compositionally biased region" description="Basic and acidic residues" evidence="1">
    <location>
        <begin position="102"/>
        <end position="115"/>
    </location>
</feature>
<dbReference type="InParanoid" id="A0A1D3CX29"/>
<dbReference type="AlphaFoldDB" id="A0A1D3CX29"/>
<name>A0A1D3CX29_9EIME</name>
<reference evidence="2 3" key="1">
    <citation type="journal article" date="2016" name="BMC Genomics">
        <title>Comparative genomics reveals Cyclospora cayetanensis possesses coccidia-like metabolism and invasion components but unique surface antigens.</title>
        <authorList>
            <person name="Liu S."/>
            <person name="Wang L."/>
            <person name="Zheng H."/>
            <person name="Xu Z."/>
            <person name="Roellig D.M."/>
            <person name="Li N."/>
            <person name="Frace M.A."/>
            <person name="Tang K."/>
            <person name="Arrowood M.J."/>
            <person name="Moss D.M."/>
            <person name="Zhang L."/>
            <person name="Feng Y."/>
            <person name="Xiao L."/>
        </authorList>
    </citation>
    <scope>NUCLEOTIDE SEQUENCE [LARGE SCALE GENOMIC DNA]</scope>
    <source>
        <strain evidence="2 3">CHN_HEN01</strain>
    </source>
</reference>
<keyword evidence="3" id="KW-1185">Reference proteome</keyword>
<evidence type="ECO:0000313" key="3">
    <source>
        <dbReference type="Proteomes" id="UP000095192"/>
    </source>
</evidence>
<evidence type="ECO:0000313" key="2">
    <source>
        <dbReference type="EMBL" id="OEH75753.1"/>
    </source>
</evidence>
<protein>
    <submittedName>
        <fullName evidence="2">Uncharacterized protein</fullName>
    </submittedName>
</protein>
<comment type="caution">
    <text evidence="2">The sequence shown here is derived from an EMBL/GenBank/DDBJ whole genome shotgun (WGS) entry which is preliminary data.</text>
</comment>
<gene>
    <name evidence="2" type="ORF">cyc_03536</name>
</gene>
<dbReference type="VEuPathDB" id="ToxoDB:cyc_03536"/>
<proteinExistence type="predicted"/>
<dbReference type="EMBL" id="JROU02001644">
    <property type="protein sequence ID" value="OEH75753.1"/>
    <property type="molecule type" value="Genomic_DNA"/>
</dbReference>
<sequence>MKGAGARLRADANDGIREVEAEIEARSFFRDAKPIVCKEVEAVARHIPLKKGGTRAPHMKPSVYTPGPHPQRHTDTQAISRSLQPNSSTRLQKGASGGSKTLFDRRGNMQRDNGKPQRIPRGRKLCSNDCCGLMWPLLQMIWRLLGAGFLQEDVFGQHCASSGTVRLTRYAVAGQEEQEPAASEKA</sequence>
<accession>A0A1D3CX29</accession>
<feature type="compositionally biased region" description="Polar residues" evidence="1">
    <location>
        <begin position="76"/>
        <end position="91"/>
    </location>
</feature>
<dbReference type="Proteomes" id="UP000095192">
    <property type="component" value="Unassembled WGS sequence"/>
</dbReference>
<feature type="region of interest" description="Disordered" evidence="1">
    <location>
        <begin position="51"/>
        <end position="121"/>
    </location>
</feature>
<evidence type="ECO:0000256" key="1">
    <source>
        <dbReference type="SAM" id="MobiDB-lite"/>
    </source>
</evidence>
<organism evidence="2 3">
    <name type="scientific">Cyclospora cayetanensis</name>
    <dbReference type="NCBI Taxonomy" id="88456"/>
    <lineage>
        <taxon>Eukaryota</taxon>
        <taxon>Sar</taxon>
        <taxon>Alveolata</taxon>
        <taxon>Apicomplexa</taxon>
        <taxon>Conoidasida</taxon>
        <taxon>Coccidia</taxon>
        <taxon>Eucoccidiorida</taxon>
        <taxon>Eimeriorina</taxon>
        <taxon>Eimeriidae</taxon>
        <taxon>Cyclospora</taxon>
    </lineage>
</organism>